<protein>
    <recommendedName>
        <fullName evidence="7">Type II secretion system protein GspF domain-containing protein</fullName>
    </recommendedName>
</protein>
<feature type="transmembrane region" description="Helical" evidence="6">
    <location>
        <begin position="263"/>
        <end position="283"/>
    </location>
</feature>
<sequence>MQSQMPLFFILLFLSVFLISQALILPSVGKKVRHKQLIKRLKDGHNTIDAESVNLLRENALKDLNALEKWLIRFPLFESIKKKLELAGITVSFSKFLFLSFLAGLVFLLVLLLLNQIWYFSVGAMFAIWVVEYIIVQKMINDRLQKFEEQLPEALDIIKRVLQAGQPLNKAFYEVGIEMPGPLGPEFLNTYNLLNYGYDLRLAILQMSERTPTISMLAFSSAVLLQKETGGNLTENLDKLSRLLRARFKLSRKIRTISAESRMSAWVLVLAPFGLYAMIYLINPEYIQILHSDPRGLRMVGAGMIALLLGTLWIRKIVNIEV</sequence>
<dbReference type="PANTHER" id="PTHR35007">
    <property type="entry name" value="INTEGRAL MEMBRANE PROTEIN-RELATED"/>
    <property type="match status" value="1"/>
</dbReference>
<comment type="subcellular location">
    <subcellularLocation>
        <location evidence="1">Cell membrane</location>
        <topology evidence="1">Multi-pass membrane protein</topology>
    </subcellularLocation>
</comment>
<evidence type="ECO:0000256" key="3">
    <source>
        <dbReference type="ARBA" id="ARBA00022692"/>
    </source>
</evidence>
<feature type="transmembrane region" description="Helical" evidence="6">
    <location>
        <begin position="6"/>
        <end position="25"/>
    </location>
</feature>
<reference evidence="8 9" key="1">
    <citation type="submission" date="2016-07" db="EMBL/GenBank/DDBJ databases">
        <title>Genome sequencing of Vibrio scophthalmi strain VS-05, an isolated from Paralichthys olivaceus.</title>
        <authorList>
            <person name="Han H.-J."/>
        </authorList>
    </citation>
    <scope>NUCLEOTIDE SEQUENCE [LARGE SCALE GENOMIC DNA]</scope>
    <source>
        <strain evidence="8 9">VS-05</strain>
    </source>
</reference>
<name>A0A1C7F8D3_9VIBR</name>
<accession>A0A1C7F8D3</accession>
<keyword evidence="2" id="KW-1003">Cell membrane</keyword>
<dbReference type="PATRIC" id="fig|45658.7.peg.397"/>
<dbReference type="AlphaFoldDB" id="A0A1C7F8D3"/>
<dbReference type="InterPro" id="IPR018076">
    <property type="entry name" value="T2SS_GspF_dom"/>
</dbReference>
<keyword evidence="4 6" id="KW-1133">Transmembrane helix</keyword>
<dbReference type="PANTHER" id="PTHR35007:SF1">
    <property type="entry name" value="PILUS ASSEMBLY PROTEIN"/>
    <property type="match status" value="1"/>
</dbReference>
<dbReference type="Pfam" id="PF00482">
    <property type="entry name" value="T2SSF"/>
    <property type="match status" value="1"/>
</dbReference>
<keyword evidence="9" id="KW-1185">Reference proteome</keyword>
<dbReference type="GeneID" id="96871557"/>
<feature type="transmembrane region" description="Helical" evidence="6">
    <location>
        <begin position="295"/>
        <end position="314"/>
    </location>
</feature>
<keyword evidence="3 6" id="KW-0812">Transmembrane</keyword>
<keyword evidence="5 6" id="KW-0472">Membrane</keyword>
<evidence type="ECO:0000256" key="1">
    <source>
        <dbReference type="ARBA" id="ARBA00004651"/>
    </source>
</evidence>
<dbReference type="Gene3D" id="1.20.81.30">
    <property type="entry name" value="Type II secretion system (T2SS), domain F"/>
    <property type="match status" value="1"/>
</dbReference>
<evidence type="ECO:0000256" key="4">
    <source>
        <dbReference type="ARBA" id="ARBA00022989"/>
    </source>
</evidence>
<evidence type="ECO:0000313" key="8">
    <source>
        <dbReference type="EMBL" id="ANU35564.1"/>
    </source>
</evidence>
<evidence type="ECO:0000256" key="6">
    <source>
        <dbReference type="SAM" id="Phobius"/>
    </source>
</evidence>
<evidence type="ECO:0000313" key="9">
    <source>
        <dbReference type="Proteomes" id="UP000092528"/>
    </source>
</evidence>
<dbReference type="RefSeq" id="WP_005594133.1">
    <property type="nucleotide sequence ID" value="NZ_CP016414.1"/>
</dbReference>
<dbReference type="Proteomes" id="UP000092528">
    <property type="component" value="Chromosome 1"/>
</dbReference>
<feature type="transmembrane region" description="Helical" evidence="6">
    <location>
        <begin position="117"/>
        <end position="136"/>
    </location>
</feature>
<evidence type="ECO:0000259" key="7">
    <source>
        <dbReference type="Pfam" id="PF00482"/>
    </source>
</evidence>
<dbReference type="InterPro" id="IPR042094">
    <property type="entry name" value="T2SS_GspF_sf"/>
</dbReference>
<evidence type="ECO:0000256" key="5">
    <source>
        <dbReference type="ARBA" id="ARBA00023136"/>
    </source>
</evidence>
<feature type="transmembrane region" description="Helical" evidence="6">
    <location>
        <begin position="86"/>
        <end position="111"/>
    </location>
</feature>
<proteinExistence type="predicted"/>
<evidence type="ECO:0000256" key="2">
    <source>
        <dbReference type="ARBA" id="ARBA00022475"/>
    </source>
</evidence>
<dbReference type="EMBL" id="CP016414">
    <property type="protein sequence ID" value="ANU35564.1"/>
    <property type="molecule type" value="Genomic_DNA"/>
</dbReference>
<dbReference type="GO" id="GO:0005886">
    <property type="term" value="C:plasma membrane"/>
    <property type="evidence" value="ECO:0007669"/>
    <property type="project" value="UniProtKB-SubCell"/>
</dbReference>
<feature type="domain" description="Type II secretion system protein GspF" evidence="7">
    <location>
        <begin position="160"/>
        <end position="280"/>
    </location>
</feature>
<gene>
    <name evidence="8" type="ORF">VSVS05_00427</name>
</gene>
<organism evidence="8 9">
    <name type="scientific">Vibrio scophthalmi</name>
    <dbReference type="NCBI Taxonomy" id="45658"/>
    <lineage>
        <taxon>Bacteria</taxon>
        <taxon>Pseudomonadati</taxon>
        <taxon>Pseudomonadota</taxon>
        <taxon>Gammaproteobacteria</taxon>
        <taxon>Vibrionales</taxon>
        <taxon>Vibrionaceae</taxon>
        <taxon>Vibrio</taxon>
    </lineage>
</organism>